<dbReference type="EMBL" id="NIVC01000090">
    <property type="protein sequence ID" value="PAA91310.1"/>
    <property type="molecule type" value="Genomic_DNA"/>
</dbReference>
<dbReference type="GO" id="GO:0005737">
    <property type="term" value="C:cytoplasm"/>
    <property type="evidence" value="ECO:0007669"/>
    <property type="project" value="TreeGrafter"/>
</dbReference>
<dbReference type="Proteomes" id="UP000215902">
    <property type="component" value="Unassembled WGS sequence"/>
</dbReference>
<evidence type="ECO:0000313" key="5">
    <source>
        <dbReference type="Proteomes" id="UP000215902"/>
    </source>
</evidence>
<gene>
    <name evidence="4" type="ORF">BOX15_Mlig007727g1</name>
</gene>
<feature type="non-terminal residue" evidence="4">
    <location>
        <position position="1"/>
    </location>
</feature>
<name>A0A267GZ39_9PLAT</name>
<dbReference type="InterPro" id="IPR036291">
    <property type="entry name" value="NAD(P)-bd_dom_sf"/>
</dbReference>
<dbReference type="PANTHER" id="PTHR14097:SF7">
    <property type="entry name" value="OXIDOREDUCTASE HTATIP2"/>
    <property type="match status" value="1"/>
</dbReference>
<evidence type="ECO:0000259" key="3">
    <source>
        <dbReference type="Pfam" id="PF13460"/>
    </source>
</evidence>
<evidence type="ECO:0000313" key="4">
    <source>
        <dbReference type="EMBL" id="PAA91310.1"/>
    </source>
</evidence>
<evidence type="ECO:0000256" key="2">
    <source>
        <dbReference type="ARBA" id="ARBA00093604"/>
    </source>
</evidence>
<dbReference type="PANTHER" id="PTHR14097">
    <property type="entry name" value="OXIDOREDUCTASE HTATIP2"/>
    <property type="match status" value="1"/>
</dbReference>
<sequence length="236" mass="25659">SKSTQAMSNQSLAAIVVGYTGETGKELVKALAHTQAFSRISLLGRRDVQLPDEVVSSGKFEQKRVDFDALDSNPESQSELFAGHDVTFCCLGTTRAKSGADGFVKVDHDYVMATAKASKTSHVKQFHLVSSAGANKNSMLLYPRIKGQVEENLANLGFDRLAIYRPKMLICKREESRPAEAAAMVLLKPFQTLCPTWLTTPVSTLAQAMINAALAGGSQRDLYCNAEIFQLAARNN</sequence>
<proteinExistence type="predicted"/>
<dbReference type="OrthoDB" id="430436at2759"/>
<accession>A0A267GZ39</accession>
<dbReference type="SUPFAM" id="SSF51735">
    <property type="entry name" value="NAD(P)-binding Rossmann-fold domains"/>
    <property type="match status" value="1"/>
</dbReference>
<organism evidence="4 5">
    <name type="scientific">Macrostomum lignano</name>
    <dbReference type="NCBI Taxonomy" id="282301"/>
    <lineage>
        <taxon>Eukaryota</taxon>
        <taxon>Metazoa</taxon>
        <taxon>Spiralia</taxon>
        <taxon>Lophotrochozoa</taxon>
        <taxon>Platyhelminthes</taxon>
        <taxon>Rhabditophora</taxon>
        <taxon>Macrostomorpha</taxon>
        <taxon>Macrostomida</taxon>
        <taxon>Macrostomidae</taxon>
        <taxon>Macrostomum</taxon>
    </lineage>
</organism>
<dbReference type="GO" id="GO:0051170">
    <property type="term" value="P:import into nucleus"/>
    <property type="evidence" value="ECO:0007669"/>
    <property type="project" value="TreeGrafter"/>
</dbReference>
<keyword evidence="5" id="KW-1185">Reference proteome</keyword>
<comment type="caution">
    <text evidence="4">The sequence shown here is derived from an EMBL/GenBank/DDBJ whole genome shotgun (WGS) entry which is preliminary data.</text>
</comment>
<reference evidence="4 5" key="1">
    <citation type="submission" date="2017-06" db="EMBL/GenBank/DDBJ databases">
        <title>A platform for efficient transgenesis in Macrostomum lignano, a flatworm model organism for stem cell research.</title>
        <authorList>
            <person name="Berezikov E."/>
        </authorList>
    </citation>
    <scope>NUCLEOTIDE SEQUENCE [LARGE SCALE GENOMIC DNA]</scope>
    <source>
        <strain evidence="4">DV1</strain>
        <tissue evidence="4">Whole organism</tissue>
    </source>
</reference>
<dbReference type="Pfam" id="PF13460">
    <property type="entry name" value="NAD_binding_10"/>
    <property type="match status" value="1"/>
</dbReference>
<dbReference type="AlphaFoldDB" id="A0A267GZ39"/>
<dbReference type="InterPro" id="IPR016040">
    <property type="entry name" value="NAD(P)-bd_dom"/>
</dbReference>
<dbReference type="STRING" id="282301.A0A267GZ39"/>
<protein>
    <recommendedName>
        <fullName evidence="2">Protein HTATIP2</fullName>
    </recommendedName>
</protein>
<dbReference type="CDD" id="cd05250">
    <property type="entry name" value="CC3_like_SDR_a"/>
    <property type="match status" value="1"/>
</dbReference>
<evidence type="ECO:0000256" key="1">
    <source>
        <dbReference type="ARBA" id="ARBA00093483"/>
    </source>
</evidence>
<dbReference type="GO" id="GO:0003824">
    <property type="term" value="F:catalytic activity"/>
    <property type="evidence" value="ECO:0007669"/>
    <property type="project" value="UniProtKB-ARBA"/>
</dbReference>
<feature type="domain" description="NAD(P)-binding" evidence="3">
    <location>
        <begin position="20"/>
        <end position="138"/>
    </location>
</feature>
<dbReference type="Gene3D" id="3.40.50.720">
    <property type="entry name" value="NAD(P)-binding Rossmann-like Domain"/>
    <property type="match status" value="1"/>
</dbReference>
<comment type="subunit">
    <text evidence="1">Monomer. Forms homodimers during oxidative stress. Interacts (via N-terminus) with elongation factor EEF1A1 (via middle-region); the interaction is direct and competes with EEF1A1 binding to guanyl-nucleotide exchange factor EEF1B2, thereby inhibiting GDP for GTP exchange and reactivation of EEF1A1. Interacts with nuclear transport receptors XPO4, IPO5/RANBP5, IPO7, IPO9 and KPNB1 as well as GCN1L1/GCN1 and LRPPRC probably through their HEAT repeats. Binds NCOA5/CIA.</text>
</comment>